<protein>
    <submittedName>
        <fullName evidence="1">Uncharacterized protein</fullName>
    </submittedName>
</protein>
<comment type="caution">
    <text evidence="1">The sequence shown here is derived from an EMBL/GenBank/DDBJ whole genome shotgun (WGS) entry which is preliminary data.</text>
</comment>
<evidence type="ECO:0000313" key="2">
    <source>
        <dbReference type="Proteomes" id="UP000238479"/>
    </source>
</evidence>
<sequence length="75" mass="8157">MNELVFGCFLCRRSSLCTAVFRDFFGSCSGGSGLVFDVLECDRCLVGLVNSRVDGEVWELLGKVEGVECGGEARR</sequence>
<dbReference type="Gramene" id="PRQ45419">
    <property type="protein sequence ID" value="PRQ45419"/>
    <property type="gene ID" value="RchiOBHm_Chr3g0491181"/>
</dbReference>
<evidence type="ECO:0000313" key="1">
    <source>
        <dbReference type="EMBL" id="PRQ45419.1"/>
    </source>
</evidence>
<dbReference type="AlphaFoldDB" id="A0A2P6RG56"/>
<gene>
    <name evidence="1" type="ORF">RchiOBHm_Chr3g0491181</name>
</gene>
<keyword evidence="2" id="KW-1185">Reference proteome</keyword>
<name>A0A2P6RG56_ROSCH</name>
<dbReference type="EMBL" id="PDCK01000041">
    <property type="protein sequence ID" value="PRQ45419.1"/>
    <property type="molecule type" value="Genomic_DNA"/>
</dbReference>
<organism evidence="1 2">
    <name type="scientific">Rosa chinensis</name>
    <name type="common">China rose</name>
    <dbReference type="NCBI Taxonomy" id="74649"/>
    <lineage>
        <taxon>Eukaryota</taxon>
        <taxon>Viridiplantae</taxon>
        <taxon>Streptophyta</taxon>
        <taxon>Embryophyta</taxon>
        <taxon>Tracheophyta</taxon>
        <taxon>Spermatophyta</taxon>
        <taxon>Magnoliopsida</taxon>
        <taxon>eudicotyledons</taxon>
        <taxon>Gunneridae</taxon>
        <taxon>Pentapetalae</taxon>
        <taxon>rosids</taxon>
        <taxon>fabids</taxon>
        <taxon>Rosales</taxon>
        <taxon>Rosaceae</taxon>
        <taxon>Rosoideae</taxon>
        <taxon>Rosoideae incertae sedis</taxon>
        <taxon>Rosa</taxon>
    </lineage>
</organism>
<dbReference type="Proteomes" id="UP000238479">
    <property type="component" value="Chromosome 3"/>
</dbReference>
<proteinExistence type="predicted"/>
<accession>A0A2P6RG56</accession>
<reference evidence="1 2" key="1">
    <citation type="journal article" date="2018" name="Nat. Genet.">
        <title>The Rosa genome provides new insights in the design of modern roses.</title>
        <authorList>
            <person name="Bendahmane M."/>
        </authorList>
    </citation>
    <scope>NUCLEOTIDE SEQUENCE [LARGE SCALE GENOMIC DNA]</scope>
    <source>
        <strain evidence="2">cv. Old Blush</strain>
    </source>
</reference>